<feature type="signal peptide" evidence="2">
    <location>
        <begin position="1"/>
        <end position="32"/>
    </location>
</feature>
<dbReference type="AlphaFoldDB" id="A0A0G4I6I4"/>
<accession>A0A0G4I6I4</accession>
<dbReference type="PANTHER" id="PTHR34496:SF10">
    <property type="entry name" value="GLCNAC TRANSFERASE"/>
    <property type="match status" value="1"/>
</dbReference>
<keyword evidence="2" id="KW-0732">Signal</keyword>
<feature type="region of interest" description="Disordered" evidence="1">
    <location>
        <begin position="507"/>
        <end position="553"/>
    </location>
</feature>
<feature type="chain" id="PRO_5005192203" description="Glycosyltransferase 2-like domain-containing protein" evidence="2">
    <location>
        <begin position="33"/>
        <end position="711"/>
    </location>
</feature>
<evidence type="ECO:0000313" key="3">
    <source>
        <dbReference type="EMBL" id="CEM52535.1"/>
    </source>
</evidence>
<dbReference type="EMBL" id="CDMZ01005280">
    <property type="protein sequence ID" value="CEM52535.1"/>
    <property type="molecule type" value="Genomic_DNA"/>
</dbReference>
<sequence>MNGPKHTARLKWLWVALGALLCFSEVLDVVSSAEADEEDAPTTNMTVNFRNQLDIDVDLYFVGHEEDMLLHHIKSNKSVNIDTWPSHRFASRRTSGTRNLQEFEIGWETKEVIIDDDGSSAQPVWTPERLQSIILDLQERVKTLEDELKSQRENCNGDQVLKNHVAVTRKQSTPGVYTNAPERKTPDEVWKGYMERTKSLWEKFERLDQCDQFPFKEFEADPQETIFVQISSYRDPELPNTITDILKRAEAPERLRFGIHRQYHPDETEDPIAQWRADDRFRIVESLWNESQGVGWSRNLVNGLYQNETFALQVDSHNQFTDKWDQKAINQVKNLQLLGFPKPILSVYVPHWNDSDPTRETWDFTPTVNVFHRFSNHGPFGFRAEAMEKFEERCHPLPTAFYSAHFAFSPGQAVVDFRMDPQLYFEGEEPAQTIRAFTHGYDLFAPHQLITWHLYTRAKERKHWDDNDISERNVKSLEHYQKIFWPPNNEKKENELVETKKTVSNFLAGDKKKENEEGEKEGDKERKEEARELQQEDADAESHGNIQMNEYGPGKERSVTEYELFAGLLTREARLLPFNVEEPSAWRQTPMALKAPIFDSEREWIDAHLSPWELCFVIDRRFFGGAPLEDFTLVLFALQEGDTELYRRDLTDEELETCRGVLKTGDPACRVCRPNVFMDTDPTKEYKYVLWPVTKSQGWLKKMVGPIKTLE</sequence>
<reference evidence="3" key="1">
    <citation type="submission" date="2014-11" db="EMBL/GenBank/DDBJ databases">
        <authorList>
            <person name="Otto D Thomas"/>
            <person name="Naeem Raeece"/>
        </authorList>
    </citation>
    <scope>NUCLEOTIDE SEQUENCE</scope>
</reference>
<proteinExistence type="predicted"/>
<protein>
    <recommendedName>
        <fullName evidence="4">Glycosyltransferase 2-like domain-containing protein</fullName>
    </recommendedName>
</protein>
<evidence type="ECO:0008006" key="4">
    <source>
        <dbReference type="Google" id="ProtNLM"/>
    </source>
</evidence>
<evidence type="ECO:0000256" key="1">
    <source>
        <dbReference type="SAM" id="MobiDB-lite"/>
    </source>
</evidence>
<feature type="compositionally biased region" description="Basic and acidic residues" evidence="1">
    <location>
        <begin position="509"/>
        <end position="534"/>
    </location>
</feature>
<name>A0A0G4I6I4_9ALVE</name>
<dbReference type="PANTHER" id="PTHR34496">
    <property type="entry name" value="GLCNAC TRANSFERASE-RELATED"/>
    <property type="match status" value="1"/>
</dbReference>
<dbReference type="VEuPathDB" id="CryptoDB:Cvel_1887"/>
<dbReference type="Pfam" id="PF11397">
    <property type="entry name" value="GlcNAc"/>
    <property type="match status" value="2"/>
</dbReference>
<organism evidence="3">
    <name type="scientific">Chromera velia CCMP2878</name>
    <dbReference type="NCBI Taxonomy" id="1169474"/>
    <lineage>
        <taxon>Eukaryota</taxon>
        <taxon>Sar</taxon>
        <taxon>Alveolata</taxon>
        <taxon>Colpodellida</taxon>
        <taxon>Chromeraceae</taxon>
        <taxon>Chromera</taxon>
    </lineage>
</organism>
<dbReference type="InterPro" id="IPR021067">
    <property type="entry name" value="Glycosyltransferase"/>
</dbReference>
<evidence type="ECO:0000256" key="2">
    <source>
        <dbReference type="SAM" id="SignalP"/>
    </source>
</evidence>
<gene>
    <name evidence="3" type="ORF">Cvel_1887</name>
</gene>